<sequence>MIGKGLKAYFLIGLFGSIAVALIGYVYTERDLPPYPDKVVTETGQTLTTKARIMAGQQNFQKYGLMDVGSVWGHGTYRGPDFTAQALHMAGQFMREKHAMDRHGKEYAALDEESRGGVDAVAIKQIKANRYDPGTRTLTLTKEQEHALGRLREFYDGLFLKGETDGPIRPDTIASAGERRDLADFFFWTAWCAGSIRPGDEHTYTNNWPNDASVGNVLSGYSLVWSAASLVAFGICLGFVIMLYHREGYNKGALSIKPELAAAMARAPVSESQRKTAKYFFVVAVLFIVQMSIGGLMAHYTVNPAGFYGLDFIADLFPYNQVKTWHLQLAVFWIATAWLGMTLFVSPRVGGREPVAQGILVDVLFAAVIFVAVGSLAGEALGIRGMLKDGWFWFGHQGWEYLELGRAWQILLLVGLVIWLALVLRGLASHFAPGADKWGLPNFLAYSGVAVVGFFGFGLLYDPDTHLTIADFWRWWVVHTWVEGAFEFFAAAAIAFVVINLGLTDLKSGLRAMYFTVSLALFSGIIGVGHHYYWFGEPSFWLALGSTISALEPVPILLLLAEVWHGQKLLLAAGSGYPYRYPMLFIMSAIFWEFLGAGVMGLSITTPMINYYEHATYLTVNHGHTALFGTYGILAIGLLLFSMRGLVTEKGWDERLLRLSLWGVNLGLASMFVLTLLPVGLLQVLDNIRNGLWHARSNAFWSKESIVMLGQIRMIPDTILIVLGAGGLLLFMLRAMTNLKDAQVKSGQAFPQ</sequence>
<feature type="transmembrane region" description="Helical" evidence="2">
    <location>
        <begin position="625"/>
        <end position="647"/>
    </location>
</feature>
<feature type="transmembrane region" description="Helical" evidence="2">
    <location>
        <begin position="9"/>
        <end position="27"/>
    </location>
</feature>
<feature type="transmembrane region" description="Helical" evidence="2">
    <location>
        <begin position="359"/>
        <end position="387"/>
    </location>
</feature>
<gene>
    <name evidence="4" type="ORF">ENR59_03375</name>
</gene>
<evidence type="ECO:0000259" key="3">
    <source>
        <dbReference type="PROSITE" id="PS50855"/>
    </source>
</evidence>
<dbReference type="EMBL" id="DSRP01000233">
    <property type="protein sequence ID" value="HGG91974.1"/>
    <property type="molecule type" value="Genomic_DNA"/>
</dbReference>
<evidence type="ECO:0000256" key="2">
    <source>
        <dbReference type="SAM" id="Phobius"/>
    </source>
</evidence>
<keyword evidence="2" id="KW-0812">Transmembrane</keyword>
<dbReference type="SUPFAM" id="SSF81442">
    <property type="entry name" value="Cytochrome c oxidase subunit I-like"/>
    <property type="match status" value="1"/>
</dbReference>
<dbReference type="Gene3D" id="1.20.210.10">
    <property type="entry name" value="Cytochrome c oxidase-like, subunit I domain"/>
    <property type="match status" value="1"/>
</dbReference>
<dbReference type="InterPro" id="IPR036927">
    <property type="entry name" value="Cyt_c_oxase-like_su1_sf"/>
</dbReference>
<dbReference type="InterPro" id="IPR023616">
    <property type="entry name" value="Cyt_c_oxase-like_su1_dom"/>
</dbReference>
<dbReference type="PROSITE" id="PS50855">
    <property type="entry name" value="COX1"/>
    <property type="match status" value="1"/>
</dbReference>
<feature type="transmembrane region" description="Helical" evidence="2">
    <location>
        <begin position="513"/>
        <end position="534"/>
    </location>
</feature>
<dbReference type="GO" id="GO:0016020">
    <property type="term" value="C:membrane"/>
    <property type="evidence" value="ECO:0007669"/>
    <property type="project" value="InterPro"/>
</dbReference>
<feature type="transmembrane region" description="Helical" evidence="2">
    <location>
        <begin position="481"/>
        <end position="501"/>
    </location>
</feature>
<dbReference type="AlphaFoldDB" id="A0A7C4AGB6"/>
<dbReference type="GO" id="GO:0020037">
    <property type="term" value="F:heme binding"/>
    <property type="evidence" value="ECO:0007669"/>
    <property type="project" value="InterPro"/>
</dbReference>
<dbReference type="GO" id="GO:0009060">
    <property type="term" value="P:aerobic respiration"/>
    <property type="evidence" value="ECO:0007669"/>
    <property type="project" value="InterPro"/>
</dbReference>
<keyword evidence="1" id="KW-0813">Transport</keyword>
<evidence type="ECO:0000256" key="1">
    <source>
        <dbReference type="ARBA" id="ARBA00022660"/>
    </source>
</evidence>
<feature type="transmembrane region" description="Helical" evidence="2">
    <location>
        <begin position="705"/>
        <end position="733"/>
    </location>
</feature>
<dbReference type="PANTHER" id="PTHR10422">
    <property type="entry name" value="CYTOCHROME C OXIDASE SUBUNIT 1"/>
    <property type="match status" value="1"/>
</dbReference>
<dbReference type="InterPro" id="IPR054309">
    <property type="entry name" value="NorB_cytochrome_c-like"/>
</dbReference>
<dbReference type="Pfam" id="PF00115">
    <property type="entry name" value="COX1"/>
    <property type="match status" value="1"/>
</dbReference>
<keyword evidence="1" id="KW-0679">Respiratory chain</keyword>
<dbReference type="InterPro" id="IPR000883">
    <property type="entry name" value="Cyt_C_Oxase_1"/>
</dbReference>
<keyword evidence="2" id="KW-1133">Transmembrane helix</keyword>
<feature type="transmembrane region" description="Helical" evidence="2">
    <location>
        <begin position="659"/>
        <end position="685"/>
    </location>
</feature>
<accession>A0A7C4AGB6</accession>
<keyword evidence="2" id="KW-0472">Membrane</keyword>
<protein>
    <submittedName>
        <fullName evidence="4">Nitric-oxide reductase large subunit</fullName>
    </submittedName>
</protein>
<dbReference type="Pfam" id="PF22085">
    <property type="entry name" value="NorB_cytochrome_c-like"/>
    <property type="match status" value="1"/>
</dbReference>
<comment type="caution">
    <text evidence="4">The sequence shown here is derived from an EMBL/GenBank/DDBJ whole genome shotgun (WGS) entry which is preliminary data.</text>
</comment>
<evidence type="ECO:0000313" key="4">
    <source>
        <dbReference type="EMBL" id="HGG91974.1"/>
    </source>
</evidence>
<feature type="transmembrane region" description="Helical" evidence="2">
    <location>
        <begin position="223"/>
        <end position="244"/>
    </location>
</feature>
<organism evidence="4">
    <name type="scientific">Fundidesulfovibrio putealis</name>
    <dbReference type="NCBI Taxonomy" id="270496"/>
    <lineage>
        <taxon>Bacteria</taxon>
        <taxon>Pseudomonadati</taxon>
        <taxon>Thermodesulfobacteriota</taxon>
        <taxon>Desulfovibrionia</taxon>
        <taxon>Desulfovibrionales</taxon>
        <taxon>Desulfovibrionaceae</taxon>
        <taxon>Fundidesulfovibrio</taxon>
    </lineage>
</organism>
<proteinExistence type="predicted"/>
<feature type="transmembrane region" description="Helical" evidence="2">
    <location>
        <begin position="540"/>
        <end position="560"/>
    </location>
</feature>
<feature type="domain" description="Cytochrome oxidase subunit I profile" evidence="3">
    <location>
        <begin position="263"/>
        <end position="673"/>
    </location>
</feature>
<feature type="transmembrane region" description="Helical" evidence="2">
    <location>
        <begin position="407"/>
        <end position="428"/>
    </location>
</feature>
<feature type="transmembrane region" description="Helical" evidence="2">
    <location>
        <begin position="440"/>
        <end position="461"/>
    </location>
</feature>
<feature type="transmembrane region" description="Helical" evidence="2">
    <location>
        <begin position="279"/>
        <end position="302"/>
    </location>
</feature>
<feature type="transmembrane region" description="Helical" evidence="2">
    <location>
        <begin position="581"/>
        <end position="605"/>
    </location>
</feature>
<dbReference type="PANTHER" id="PTHR10422:SF38">
    <property type="entry name" value="CYTOCHROME B SUBUNIT OF NITRIC OXIDE REDUCTASE"/>
    <property type="match status" value="1"/>
</dbReference>
<reference evidence="4" key="1">
    <citation type="journal article" date="2020" name="mSystems">
        <title>Genome- and Community-Level Interaction Insights into Carbon Utilization and Element Cycling Functions of Hydrothermarchaeota in Hydrothermal Sediment.</title>
        <authorList>
            <person name="Zhou Z."/>
            <person name="Liu Y."/>
            <person name="Xu W."/>
            <person name="Pan J."/>
            <person name="Luo Z.H."/>
            <person name="Li M."/>
        </authorList>
    </citation>
    <scope>NUCLEOTIDE SEQUENCE [LARGE SCALE GENOMIC DNA]</scope>
    <source>
        <strain evidence="4">SpSt-413</strain>
    </source>
</reference>
<dbReference type="GO" id="GO:0004129">
    <property type="term" value="F:cytochrome-c oxidase activity"/>
    <property type="evidence" value="ECO:0007669"/>
    <property type="project" value="InterPro"/>
</dbReference>
<feature type="transmembrane region" description="Helical" evidence="2">
    <location>
        <begin position="325"/>
        <end position="347"/>
    </location>
</feature>
<keyword evidence="1" id="KW-0249">Electron transport</keyword>
<name>A0A7C4AGB6_9BACT</name>